<dbReference type="AlphaFoldDB" id="A0A6N2LG93"/>
<dbReference type="InterPro" id="IPR010341">
    <property type="entry name" value="DUF936_pln"/>
</dbReference>
<sequence>MASLTPGLLAKLLESAGNKDARVTGEHRSALLQVIEIAPSLSGTPNDPWQSQGFFLKVSDSLHSAYASISDEDLDLIYNDKIQLGQFVYVSRFDVSASGSPVPVLRGLKPVPNKRRPCVGNPKDLVSSDSLPSSSITYIAPTDFIKDKEKKKLLSRPRPSKINNIVKKSDIIVDDSKHRKRGSLDQTRRLSLDSARRIWEHQTPTPKTVPLTKSSKTVRSDKKVPSRIDSSNRRLSLSLSPLKTKKEISSSIAAVKPLKKDLKSATDHAIPSRLVRVPLISNTRSKCRISWDAIPPAIHHLGKETICCMNAAVLAAARALEEASAADNVIHCMQYESLGLFFLYIVNLLKSSCFSFPAIALLTSFAELHESAQSASSGPLVEQYLDLYQNIQRSAKNANSLLSDASLLESKSSNYDSLQRVFPDVPKSSTNTNAESWVHAAIQTNLSKFSLLEKPEKSGVLGIDKCYYVILDNSQEELNSENQLPRNKPSRKNHSNYMPDLSVQRVPSSKRHLAPARKVNPERRDCPRGSGLKETASLAEKLLLDSREWFLKYMEDSLNIGFGLCEGKISEIAGFLGQLRRVNQWLDDLAGGGIKVDARIEGLKKKLYGFLLEYVDSATVTGN</sequence>
<evidence type="ECO:0000259" key="2">
    <source>
        <dbReference type="Pfam" id="PF06075"/>
    </source>
</evidence>
<dbReference type="Pfam" id="PF21647">
    <property type="entry name" value="DUF6857"/>
    <property type="match status" value="2"/>
</dbReference>
<name>A0A6N2LG93_SALVM</name>
<feature type="domain" description="DUF6857" evidence="3">
    <location>
        <begin position="362"/>
        <end position="619"/>
    </location>
</feature>
<reference evidence="4" key="1">
    <citation type="submission" date="2019-03" db="EMBL/GenBank/DDBJ databases">
        <authorList>
            <person name="Mank J."/>
            <person name="Almeida P."/>
        </authorList>
    </citation>
    <scope>NUCLEOTIDE SEQUENCE</scope>
    <source>
        <strain evidence="4">78183</strain>
    </source>
</reference>
<evidence type="ECO:0000313" key="4">
    <source>
        <dbReference type="EMBL" id="VFU36377.1"/>
    </source>
</evidence>
<dbReference type="PANTHER" id="PTHR31928">
    <property type="entry name" value="EXPRESSED PROTEIN"/>
    <property type="match status" value="1"/>
</dbReference>
<feature type="region of interest" description="Disordered" evidence="1">
    <location>
        <begin position="195"/>
        <end position="231"/>
    </location>
</feature>
<proteinExistence type="predicted"/>
<feature type="domain" description="DUF6857" evidence="3">
    <location>
        <begin position="285"/>
        <end position="334"/>
    </location>
</feature>
<dbReference type="Pfam" id="PF06075">
    <property type="entry name" value="DUF936"/>
    <property type="match status" value="1"/>
</dbReference>
<evidence type="ECO:0000256" key="1">
    <source>
        <dbReference type="SAM" id="MobiDB-lite"/>
    </source>
</evidence>
<dbReference type="InterPro" id="IPR048297">
    <property type="entry name" value="DUF936_dom_pln"/>
</dbReference>
<feature type="domain" description="DUF936" evidence="2">
    <location>
        <begin position="4"/>
        <end position="126"/>
    </location>
</feature>
<feature type="region of interest" description="Disordered" evidence="1">
    <location>
        <begin position="478"/>
        <end position="531"/>
    </location>
</feature>
<accession>A0A6N2LG93</accession>
<organism evidence="4">
    <name type="scientific">Salix viminalis</name>
    <name type="common">Common osier</name>
    <name type="synonym">Basket willow</name>
    <dbReference type="NCBI Taxonomy" id="40686"/>
    <lineage>
        <taxon>Eukaryota</taxon>
        <taxon>Viridiplantae</taxon>
        <taxon>Streptophyta</taxon>
        <taxon>Embryophyta</taxon>
        <taxon>Tracheophyta</taxon>
        <taxon>Spermatophyta</taxon>
        <taxon>Magnoliopsida</taxon>
        <taxon>eudicotyledons</taxon>
        <taxon>Gunneridae</taxon>
        <taxon>Pentapetalae</taxon>
        <taxon>rosids</taxon>
        <taxon>fabids</taxon>
        <taxon>Malpighiales</taxon>
        <taxon>Salicaceae</taxon>
        <taxon>Saliceae</taxon>
        <taxon>Salix</taxon>
    </lineage>
</organism>
<evidence type="ECO:0000259" key="3">
    <source>
        <dbReference type="Pfam" id="PF21647"/>
    </source>
</evidence>
<feature type="compositionally biased region" description="Basic and acidic residues" evidence="1">
    <location>
        <begin position="218"/>
        <end position="231"/>
    </location>
</feature>
<dbReference type="PANTHER" id="PTHR31928:SF7">
    <property type="entry name" value="FACTOR 1-DELTA, PUTATIVE (DUF936)-RELATED"/>
    <property type="match status" value="1"/>
</dbReference>
<feature type="compositionally biased region" description="Polar residues" evidence="1">
    <location>
        <begin position="202"/>
        <end position="217"/>
    </location>
</feature>
<dbReference type="InterPro" id="IPR049172">
    <property type="entry name" value="DUF6857_pln"/>
</dbReference>
<gene>
    <name evidence="4" type="ORF">SVIM_LOCUS182729</name>
</gene>
<dbReference type="EMBL" id="CAADRP010001113">
    <property type="protein sequence ID" value="VFU36377.1"/>
    <property type="molecule type" value="Genomic_DNA"/>
</dbReference>
<protein>
    <recommendedName>
        <fullName evidence="5">DUF936 domain-containing protein</fullName>
    </recommendedName>
</protein>
<evidence type="ECO:0008006" key="5">
    <source>
        <dbReference type="Google" id="ProtNLM"/>
    </source>
</evidence>